<proteinExistence type="predicted"/>
<dbReference type="AlphaFoldDB" id="A0A131Z2B5"/>
<reference evidence="1" key="1">
    <citation type="journal article" date="2016" name="Ticks Tick Borne Dis.">
        <title>De novo assembly and annotation of the salivary gland transcriptome of Rhipicephalus appendiculatus male and female ticks during blood feeding.</title>
        <authorList>
            <person name="de Castro M.H."/>
            <person name="de Klerk D."/>
            <person name="Pienaar R."/>
            <person name="Latif A.A."/>
            <person name="Rees D.J."/>
            <person name="Mans B.J."/>
        </authorList>
    </citation>
    <scope>NUCLEOTIDE SEQUENCE</scope>
    <source>
        <tissue evidence="1">Salivary glands</tissue>
    </source>
</reference>
<name>A0A131Z2B5_RHIAP</name>
<dbReference type="EMBL" id="GEDV01002978">
    <property type="protein sequence ID" value="JAP85579.1"/>
    <property type="molecule type" value="Transcribed_RNA"/>
</dbReference>
<evidence type="ECO:0000313" key="1">
    <source>
        <dbReference type="EMBL" id="JAP85579.1"/>
    </source>
</evidence>
<protein>
    <submittedName>
        <fullName evidence="1">Lipocalin</fullName>
    </submittedName>
</protein>
<organism evidence="1">
    <name type="scientific">Rhipicephalus appendiculatus</name>
    <name type="common">Brown ear tick</name>
    <dbReference type="NCBI Taxonomy" id="34631"/>
    <lineage>
        <taxon>Eukaryota</taxon>
        <taxon>Metazoa</taxon>
        <taxon>Ecdysozoa</taxon>
        <taxon>Arthropoda</taxon>
        <taxon>Chelicerata</taxon>
        <taxon>Arachnida</taxon>
        <taxon>Acari</taxon>
        <taxon>Parasitiformes</taxon>
        <taxon>Ixodida</taxon>
        <taxon>Ixodoidea</taxon>
        <taxon>Ixodidae</taxon>
        <taxon>Rhipicephalinae</taxon>
        <taxon>Rhipicephalus</taxon>
        <taxon>Rhipicephalus</taxon>
    </lineage>
</organism>
<sequence>MLLRAPIPLTLKPTPKVMPNAMNILMFALVTSALQYQGETSKKPWKKKVYDLRKFINDNQKLWTYESSDYGKWRCKLDNRWNITNHTTFINRSYYVNGKVSYYGVDGCFGSSMEVEPSKRVHNLMSLYDRYGNLYGVEKLRYINDNNTCAVIQVRMYRQHKHCIFTKPFLNTPSSSQRKHNWFSKYATWVEVRIPYALLGKSIRDCFQHFKIIAKVPEGRIVSREDCKQYYPPFGNYSFKEE</sequence>
<accession>A0A131Z2B5</accession>